<feature type="transmembrane region" description="Helical" evidence="1">
    <location>
        <begin position="50"/>
        <end position="70"/>
    </location>
</feature>
<feature type="transmembrane region" description="Helical" evidence="1">
    <location>
        <begin position="178"/>
        <end position="194"/>
    </location>
</feature>
<proteinExistence type="predicted"/>
<evidence type="ECO:0000256" key="1">
    <source>
        <dbReference type="SAM" id="Phobius"/>
    </source>
</evidence>
<protein>
    <recommendedName>
        <fullName evidence="4">Glycosyltransferase RgtA/B/C/D-like domain-containing protein</fullName>
    </recommendedName>
</protein>
<feature type="transmembrane region" description="Helical" evidence="1">
    <location>
        <begin position="20"/>
        <end position="38"/>
    </location>
</feature>
<keyword evidence="3" id="KW-1185">Reference proteome</keyword>
<sequence>MIAYSISIFSAYLVKPTSVLFASFFLLASLFHLIAFFWKNRTELGFIGSLLKLVPVFVISGLIVLGPDLFRKYNQYGSLTGNRSEVFSLGQGLEVRFANTLKGMFYHSPFFFICDSDFYLHLNSKVDNPHGTGDNVCLNVNRPDEDYIGNSIHFVFIAFVFCILVFRKLQRKKTVHSELALGILFSWVIFHFMIKDQPWISRLQLPFFYSSSLLIFTLPKYNFNRFRILFYVPIVLMILQSWTVLALNASRPFLIAHGNWNREWHYFNKRPELRNVYANFIEYIKRNHIEDVGLVLNGDSWDYPLTWQLMQNGTKVNHVKVPVSARVVISDSLDKIDGYSVVAEGQGFFLFLRNSN</sequence>
<keyword evidence="1" id="KW-0812">Transmembrane</keyword>
<reference evidence="2 3" key="1">
    <citation type="submission" date="2021-08" db="EMBL/GenBank/DDBJ databases">
        <title>Complete genome sequence of Leptospira kobayashii strain E30.</title>
        <authorList>
            <person name="Nakao R."/>
            <person name="Nakamura S."/>
            <person name="Masuzawa T."/>
            <person name="Koizumi N."/>
        </authorList>
    </citation>
    <scope>NUCLEOTIDE SEQUENCE [LARGE SCALE GENOMIC DNA]</scope>
    <source>
        <strain evidence="2 3">E30</strain>
    </source>
</reference>
<gene>
    <name evidence="2" type="ORF">LPTSP3_g21050</name>
</gene>
<dbReference type="EMBL" id="AP025028">
    <property type="protein sequence ID" value="BDA79175.1"/>
    <property type="molecule type" value="Genomic_DNA"/>
</dbReference>
<keyword evidence="1" id="KW-1133">Transmembrane helix</keyword>
<feature type="transmembrane region" description="Helical" evidence="1">
    <location>
        <begin position="200"/>
        <end position="216"/>
    </location>
</feature>
<keyword evidence="1" id="KW-0472">Membrane</keyword>
<name>A0ABM7UK08_9LEPT</name>
<evidence type="ECO:0008006" key="4">
    <source>
        <dbReference type="Google" id="ProtNLM"/>
    </source>
</evidence>
<feature type="transmembrane region" description="Helical" evidence="1">
    <location>
        <begin position="147"/>
        <end position="166"/>
    </location>
</feature>
<feature type="transmembrane region" description="Helical" evidence="1">
    <location>
        <begin position="228"/>
        <end position="247"/>
    </location>
</feature>
<dbReference type="Proteomes" id="UP000245263">
    <property type="component" value="Chromosome 1"/>
</dbReference>
<accession>A0ABM7UK08</accession>
<evidence type="ECO:0000313" key="3">
    <source>
        <dbReference type="Proteomes" id="UP000245263"/>
    </source>
</evidence>
<organism evidence="2 3">
    <name type="scientific">Leptospira kobayashii</name>
    <dbReference type="NCBI Taxonomy" id="1917830"/>
    <lineage>
        <taxon>Bacteria</taxon>
        <taxon>Pseudomonadati</taxon>
        <taxon>Spirochaetota</taxon>
        <taxon>Spirochaetia</taxon>
        <taxon>Leptospirales</taxon>
        <taxon>Leptospiraceae</taxon>
        <taxon>Leptospira</taxon>
    </lineage>
</organism>
<evidence type="ECO:0000313" key="2">
    <source>
        <dbReference type="EMBL" id="BDA79175.1"/>
    </source>
</evidence>